<keyword evidence="2" id="KW-1185">Reference proteome</keyword>
<reference evidence="1 2" key="1">
    <citation type="submission" date="2023-10" db="EMBL/GenBank/DDBJ databases">
        <title>Psychrosphaera aquimaarina strain SW33 isolated from seawater.</title>
        <authorList>
            <person name="Bayburt H."/>
            <person name="Kim J.M."/>
            <person name="Choi B.J."/>
            <person name="Jeon C.O."/>
        </authorList>
    </citation>
    <scope>NUCLEOTIDE SEQUENCE [LARGE SCALE GENOMIC DNA]</scope>
    <source>
        <strain evidence="1 2">KCTC 52743</strain>
    </source>
</reference>
<name>A0ABU3R4Z4_9GAMM</name>
<sequence>MNKFTLCGQYKVNTQWQMYCLFTTLKS</sequence>
<accession>A0ABU3R4Z4</accession>
<evidence type="ECO:0000313" key="2">
    <source>
        <dbReference type="Proteomes" id="UP001257914"/>
    </source>
</evidence>
<dbReference type="Proteomes" id="UP001257914">
    <property type="component" value="Unassembled WGS sequence"/>
</dbReference>
<proteinExistence type="predicted"/>
<comment type="caution">
    <text evidence="1">The sequence shown here is derived from an EMBL/GenBank/DDBJ whole genome shotgun (WGS) entry which is preliminary data.</text>
</comment>
<evidence type="ECO:0000313" key="1">
    <source>
        <dbReference type="EMBL" id="MDU0114756.1"/>
    </source>
</evidence>
<organism evidence="1 2">
    <name type="scientific">Psychrosphaera aquimarina</name>
    <dbReference type="NCBI Taxonomy" id="2044854"/>
    <lineage>
        <taxon>Bacteria</taxon>
        <taxon>Pseudomonadati</taxon>
        <taxon>Pseudomonadota</taxon>
        <taxon>Gammaproteobacteria</taxon>
        <taxon>Alteromonadales</taxon>
        <taxon>Pseudoalteromonadaceae</taxon>
        <taxon>Psychrosphaera</taxon>
    </lineage>
</organism>
<gene>
    <name evidence="1" type="ORF">RT723_17515</name>
</gene>
<protein>
    <submittedName>
        <fullName evidence="1">Uncharacterized protein</fullName>
    </submittedName>
</protein>
<dbReference type="EMBL" id="JAWCUA010000010">
    <property type="protein sequence ID" value="MDU0114756.1"/>
    <property type="molecule type" value="Genomic_DNA"/>
</dbReference>